<proteinExistence type="predicted"/>
<dbReference type="EMBL" id="BMME01000001">
    <property type="protein sequence ID" value="GGK12260.1"/>
    <property type="molecule type" value="Genomic_DNA"/>
</dbReference>
<feature type="region of interest" description="Disordered" evidence="1">
    <location>
        <begin position="271"/>
        <end position="290"/>
    </location>
</feature>
<name>A0ABQ2EK21_9GAMM</name>
<keyword evidence="4" id="KW-1185">Reference proteome</keyword>
<feature type="chain" id="PRO_5046652007" evidence="2">
    <location>
        <begin position="25"/>
        <end position="290"/>
    </location>
</feature>
<reference evidence="4" key="1">
    <citation type="journal article" date="2019" name="Int. J. Syst. Evol. Microbiol.">
        <title>The Global Catalogue of Microorganisms (GCM) 10K type strain sequencing project: providing services to taxonomists for standard genome sequencing and annotation.</title>
        <authorList>
            <consortium name="The Broad Institute Genomics Platform"/>
            <consortium name="The Broad Institute Genome Sequencing Center for Infectious Disease"/>
            <person name="Wu L."/>
            <person name="Ma J."/>
        </authorList>
    </citation>
    <scope>NUCLEOTIDE SEQUENCE [LARGE SCALE GENOMIC DNA]</scope>
    <source>
        <strain evidence="4">CGMCC 1.8985</strain>
    </source>
</reference>
<sequence length="290" mass="30720">MGTSARKAILAGLGLMAFAVTAQAAPDAGEASGPFLGGFLKETRIVYPLQLGEWEAVGEQLYDAVELGASVRYQSGDSLDRWIDVYFYPVGVVPGSHLQQAALATLQDIESNVGRPGGYVDAELGELRRFQVGRVDDKAEAIPALSADMRLVREEGDYHSAVTLLIDRLYYVKGRYSVAAGAMDRSAVRGALEAFIAELVSGTYIGSTGSCWSPAPVEAPPAGAAVPAESRLSITSEGGNGRLYPGCVGAEPHNPDVPEGHREIRFEYRAPGDVRGDGSRRLLPPRAGLG</sequence>
<feature type="compositionally biased region" description="Basic and acidic residues" evidence="1">
    <location>
        <begin position="271"/>
        <end position="280"/>
    </location>
</feature>
<evidence type="ECO:0000313" key="4">
    <source>
        <dbReference type="Proteomes" id="UP000599009"/>
    </source>
</evidence>
<comment type="caution">
    <text evidence="3">The sequence shown here is derived from an EMBL/GenBank/DDBJ whole genome shotgun (WGS) entry which is preliminary data.</text>
</comment>
<dbReference type="Proteomes" id="UP000599009">
    <property type="component" value="Unassembled WGS sequence"/>
</dbReference>
<protein>
    <submittedName>
        <fullName evidence="3">Uncharacterized protein</fullName>
    </submittedName>
</protein>
<evidence type="ECO:0000256" key="2">
    <source>
        <dbReference type="SAM" id="SignalP"/>
    </source>
</evidence>
<evidence type="ECO:0000313" key="3">
    <source>
        <dbReference type="EMBL" id="GGK12260.1"/>
    </source>
</evidence>
<accession>A0ABQ2EK21</accession>
<feature type="signal peptide" evidence="2">
    <location>
        <begin position="1"/>
        <end position="24"/>
    </location>
</feature>
<gene>
    <name evidence="3" type="ORF">GCM10011394_21880</name>
</gene>
<evidence type="ECO:0000256" key="1">
    <source>
        <dbReference type="SAM" id="MobiDB-lite"/>
    </source>
</evidence>
<keyword evidence="2" id="KW-0732">Signal</keyword>
<organism evidence="3 4">
    <name type="scientific">Luteimonas terricola</name>
    <dbReference type="NCBI Taxonomy" id="645597"/>
    <lineage>
        <taxon>Bacteria</taxon>
        <taxon>Pseudomonadati</taxon>
        <taxon>Pseudomonadota</taxon>
        <taxon>Gammaproteobacteria</taxon>
        <taxon>Lysobacterales</taxon>
        <taxon>Lysobacteraceae</taxon>
        <taxon>Luteimonas</taxon>
    </lineage>
</organism>